<evidence type="ECO:0000313" key="2">
    <source>
        <dbReference type="EMBL" id="AIJ21310.1"/>
    </source>
</evidence>
<dbReference type="Proteomes" id="UP000062973">
    <property type="component" value="Chromosome"/>
</dbReference>
<feature type="transmembrane region" description="Helical" evidence="1">
    <location>
        <begin position="34"/>
        <end position="57"/>
    </location>
</feature>
<dbReference type="Pfam" id="PF17198">
    <property type="entry name" value="AveC_like"/>
    <property type="match status" value="1"/>
</dbReference>
<feature type="transmembrane region" description="Helical" evidence="1">
    <location>
        <begin position="170"/>
        <end position="190"/>
    </location>
</feature>
<reference evidence="2 3" key="1">
    <citation type="submission" date="2014-07" db="EMBL/GenBank/DDBJ databases">
        <title>Whole Genome Sequence of the Amycolatopsis methanolica 239.</title>
        <authorList>
            <person name="Tang B."/>
        </authorList>
    </citation>
    <scope>NUCLEOTIDE SEQUENCE [LARGE SCALE GENOMIC DNA]</scope>
    <source>
        <strain evidence="2 3">239</strain>
    </source>
</reference>
<dbReference type="PATRIC" id="fig|1068978.7.peg.1283"/>
<dbReference type="eggNOG" id="ENOG502ZTAA">
    <property type="taxonomic scope" value="Bacteria"/>
</dbReference>
<keyword evidence="3" id="KW-1185">Reference proteome</keyword>
<organism evidence="2 3">
    <name type="scientific">Amycolatopsis methanolica 239</name>
    <dbReference type="NCBI Taxonomy" id="1068978"/>
    <lineage>
        <taxon>Bacteria</taxon>
        <taxon>Bacillati</taxon>
        <taxon>Actinomycetota</taxon>
        <taxon>Actinomycetes</taxon>
        <taxon>Pseudonocardiales</taxon>
        <taxon>Pseudonocardiaceae</taxon>
        <taxon>Amycolatopsis</taxon>
        <taxon>Amycolatopsis methanolica group</taxon>
    </lineage>
</organism>
<protein>
    <recommendedName>
        <fullName evidence="4">DUF5135 domain-containing protein</fullName>
    </recommendedName>
</protein>
<dbReference type="KEGG" id="amq:AMETH_1218"/>
<sequence>MGFSTKTSPRQYDRAPQLELAESLAPRKTQPVKLFAIVGAIFLALTMYCWADWLFSGDAKAAPLGPTPIPGWLRNSALIWQIGFGAGGLAVLYFFLIRPWVREGRLTFDGMMVLCWLQLWALQDPLANYTVQIFNYNAVLFNRGCPQCHLPGWQSPHGERMAEPLVLGPGLYLVGLFLIVLLCNHIMSLAKRRWPRLGTVGLIVVAIVFMGVVDFVLEIIWIRTGLYHMGGSMRSMSLFAGEWYQVPLYEMFLWGTTWGLLACVRYFRNDRGETIAERGAAEIAGGQRKKAAVRLLALCGVMNLIMFVLFTLPWQWFGLHTDDYPQGILDRSYMTNGMCGQGSEYACPGPDIPVVRGPGSPYATPDGRLVQPGALPIQVGG</sequence>
<feature type="transmembrane region" description="Helical" evidence="1">
    <location>
        <begin position="202"/>
        <end position="223"/>
    </location>
</feature>
<proteinExistence type="predicted"/>
<dbReference type="STRING" id="1068978.AMETH_1218"/>
<feature type="transmembrane region" description="Helical" evidence="1">
    <location>
        <begin position="243"/>
        <end position="264"/>
    </location>
</feature>
<gene>
    <name evidence="2" type="ORF">AMETH_1218</name>
</gene>
<accession>A0A076MR15</accession>
<dbReference type="EMBL" id="CP009110">
    <property type="protein sequence ID" value="AIJ21310.1"/>
    <property type="molecule type" value="Genomic_DNA"/>
</dbReference>
<feature type="transmembrane region" description="Helical" evidence="1">
    <location>
        <begin position="77"/>
        <end position="97"/>
    </location>
</feature>
<feature type="transmembrane region" description="Helical" evidence="1">
    <location>
        <begin position="106"/>
        <end position="122"/>
    </location>
</feature>
<feature type="transmembrane region" description="Helical" evidence="1">
    <location>
        <begin position="295"/>
        <end position="317"/>
    </location>
</feature>
<keyword evidence="1" id="KW-0472">Membrane</keyword>
<dbReference type="AlphaFoldDB" id="A0A076MR15"/>
<dbReference type="HOGENOM" id="CLU_062413_0_0_11"/>
<dbReference type="RefSeq" id="WP_017987176.1">
    <property type="nucleotide sequence ID" value="NZ_AQUL01000001.1"/>
</dbReference>
<dbReference type="InterPro" id="IPR033459">
    <property type="entry name" value="AveC-like"/>
</dbReference>
<evidence type="ECO:0000313" key="3">
    <source>
        <dbReference type="Proteomes" id="UP000062973"/>
    </source>
</evidence>
<dbReference type="OrthoDB" id="9066067at2"/>
<evidence type="ECO:0008006" key="4">
    <source>
        <dbReference type="Google" id="ProtNLM"/>
    </source>
</evidence>
<evidence type="ECO:0000256" key="1">
    <source>
        <dbReference type="SAM" id="Phobius"/>
    </source>
</evidence>
<keyword evidence="1" id="KW-0812">Transmembrane</keyword>
<name>A0A076MR15_AMYME</name>
<keyword evidence="1" id="KW-1133">Transmembrane helix</keyword>